<evidence type="ECO:0000313" key="2">
    <source>
        <dbReference type="EMBL" id="GAA4454011.1"/>
    </source>
</evidence>
<reference evidence="3" key="1">
    <citation type="journal article" date="2019" name="Int. J. Syst. Evol. Microbiol.">
        <title>The Global Catalogue of Microorganisms (GCM) 10K type strain sequencing project: providing services to taxonomists for standard genome sequencing and annotation.</title>
        <authorList>
            <consortium name="The Broad Institute Genomics Platform"/>
            <consortium name="The Broad Institute Genome Sequencing Center for Infectious Disease"/>
            <person name="Wu L."/>
            <person name="Ma J."/>
        </authorList>
    </citation>
    <scope>NUCLEOTIDE SEQUENCE [LARGE SCALE GENOMIC DNA]</scope>
    <source>
        <strain evidence="3">JCM 17759</strain>
    </source>
</reference>
<gene>
    <name evidence="2" type="ORF">GCM10023156_25780</name>
</gene>
<keyword evidence="2" id="KW-0540">Nuclease</keyword>
<accession>A0ABP8MRV7</accession>
<protein>
    <submittedName>
        <fullName evidence="2">HNH endonuclease</fullName>
    </submittedName>
</protein>
<sequence>MAHAYDRIIKKLAKLRVDRSKGIAPHKPLLLLVVLELAKSGLLDDPFLKLTPDLAFRFSVYWSIVAHRRPQPPDVRLPFHHLGSSKLWTPLTAEGKPSNQRDLTASIRLSDEFFAALQSPSFRQAAGYTLISNYFEHAEQIALYELAGIEPPDDTAVLDELAAQADREARAAGRTARFRVDVVAAYCHTCALTGYRITTTTGHSIVDAAHIRPFAHSRNDDPRNGIALCKNSHWLFDLGLWSVDEDYRVIVAHEAFDEDCPMQSSLASMAGNRLILPRDRRLWPAVKHLAWHRRKCFLGPMRA</sequence>
<evidence type="ECO:0000313" key="3">
    <source>
        <dbReference type="Proteomes" id="UP001500840"/>
    </source>
</evidence>
<organism evidence="2 3">
    <name type="scientific">Novipirellula rosea</name>
    <dbReference type="NCBI Taxonomy" id="1031540"/>
    <lineage>
        <taxon>Bacteria</taxon>
        <taxon>Pseudomonadati</taxon>
        <taxon>Planctomycetota</taxon>
        <taxon>Planctomycetia</taxon>
        <taxon>Pirellulales</taxon>
        <taxon>Pirellulaceae</taxon>
        <taxon>Novipirellula</taxon>
    </lineage>
</organism>
<dbReference type="EMBL" id="BAABGA010000032">
    <property type="protein sequence ID" value="GAA4454011.1"/>
    <property type="molecule type" value="Genomic_DNA"/>
</dbReference>
<evidence type="ECO:0000259" key="1">
    <source>
        <dbReference type="Pfam" id="PF13391"/>
    </source>
</evidence>
<keyword evidence="2" id="KW-0255">Endonuclease</keyword>
<keyword evidence="3" id="KW-1185">Reference proteome</keyword>
<name>A0ABP8MRV7_9BACT</name>
<dbReference type="Proteomes" id="UP001500840">
    <property type="component" value="Unassembled WGS sequence"/>
</dbReference>
<proteinExistence type="predicted"/>
<dbReference type="InterPro" id="IPR003615">
    <property type="entry name" value="HNH_nuc"/>
</dbReference>
<dbReference type="PIRSF" id="PIRSF030850">
    <property type="entry name" value="UCP030850"/>
    <property type="match status" value="1"/>
</dbReference>
<keyword evidence="2" id="KW-0378">Hydrolase</keyword>
<dbReference type="RefSeq" id="WP_345322570.1">
    <property type="nucleotide sequence ID" value="NZ_BAABGA010000032.1"/>
</dbReference>
<feature type="domain" description="HNH nuclease" evidence="1">
    <location>
        <begin position="190"/>
        <end position="244"/>
    </location>
</feature>
<dbReference type="GO" id="GO:0004519">
    <property type="term" value="F:endonuclease activity"/>
    <property type="evidence" value="ECO:0007669"/>
    <property type="project" value="UniProtKB-KW"/>
</dbReference>
<dbReference type="InterPro" id="IPR011396">
    <property type="entry name" value="PT_DNA_restrict"/>
</dbReference>
<comment type="caution">
    <text evidence="2">The sequence shown here is derived from an EMBL/GenBank/DDBJ whole genome shotgun (WGS) entry which is preliminary data.</text>
</comment>
<dbReference type="Pfam" id="PF13391">
    <property type="entry name" value="HNH_2"/>
    <property type="match status" value="1"/>
</dbReference>